<accession>A0A1U7XS89</accession>
<protein>
    <submittedName>
        <fullName evidence="3">Uncharacterized protein LOC104241671</fullName>
    </submittedName>
</protein>
<dbReference type="eggNOG" id="ENOG502QSRQ">
    <property type="taxonomic scope" value="Eukaryota"/>
</dbReference>
<dbReference type="PANTHER" id="PTHR33598">
    <property type="entry name" value="OS02G0833400 PROTEIN"/>
    <property type="match status" value="1"/>
</dbReference>
<dbReference type="InterPro" id="IPR008479">
    <property type="entry name" value="DUF760"/>
</dbReference>
<name>A0A1U7XS89_NICSY</name>
<dbReference type="PANTHER" id="PTHR33598:SF4">
    <property type="entry name" value="OS02G0833400 PROTEIN"/>
    <property type="match status" value="1"/>
</dbReference>
<evidence type="ECO:0000313" key="3">
    <source>
        <dbReference type="RefSeq" id="XP_009794917.1"/>
    </source>
</evidence>
<feature type="region of interest" description="Disordered" evidence="1">
    <location>
        <begin position="48"/>
        <end position="73"/>
    </location>
</feature>
<evidence type="ECO:0000256" key="1">
    <source>
        <dbReference type="SAM" id="MobiDB-lite"/>
    </source>
</evidence>
<dbReference type="STRING" id="4096.A0A1U7XS89"/>
<keyword evidence="2" id="KW-1185">Reference proteome</keyword>
<organism evidence="2 3">
    <name type="scientific">Nicotiana sylvestris</name>
    <name type="common">Wood tobacco</name>
    <name type="synonym">South American tobacco</name>
    <dbReference type="NCBI Taxonomy" id="4096"/>
    <lineage>
        <taxon>Eukaryota</taxon>
        <taxon>Viridiplantae</taxon>
        <taxon>Streptophyta</taxon>
        <taxon>Embryophyta</taxon>
        <taxon>Tracheophyta</taxon>
        <taxon>Spermatophyta</taxon>
        <taxon>Magnoliopsida</taxon>
        <taxon>eudicotyledons</taxon>
        <taxon>Gunneridae</taxon>
        <taxon>Pentapetalae</taxon>
        <taxon>asterids</taxon>
        <taxon>lamiids</taxon>
        <taxon>Solanales</taxon>
        <taxon>Solanaceae</taxon>
        <taxon>Nicotianoideae</taxon>
        <taxon>Nicotianeae</taxon>
        <taxon>Nicotiana</taxon>
    </lineage>
</organism>
<reference evidence="3" key="2">
    <citation type="submission" date="2025-08" db="UniProtKB">
        <authorList>
            <consortium name="RefSeq"/>
        </authorList>
    </citation>
    <scope>IDENTIFICATION</scope>
    <source>
        <tissue evidence="3">Leaf</tissue>
    </source>
</reference>
<gene>
    <name evidence="3" type="primary">LOC104241671</name>
</gene>
<reference evidence="2" key="1">
    <citation type="journal article" date="2013" name="Genome Biol.">
        <title>Reference genomes and transcriptomes of Nicotiana sylvestris and Nicotiana tomentosiformis.</title>
        <authorList>
            <person name="Sierro N."/>
            <person name="Battey J.N."/>
            <person name="Ouadi S."/>
            <person name="Bovet L."/>
            <person name="Goepfert S."/>
            <person name="Bakaher N."/>
            <person name="Peitsch M.C."/>
            <person name="Ivanov N.V."/>
        </authorList>
    </citation>
    <scope>NUCLEOTIDE SEQUENCE [LARGE SCALE GENOMIC DNA]</scope>
</reference>
<dbReference type="Proteomes" id="UP000189701">
    <property type="component" value="Unplaced"/>
</dbReference>
<dbReference type="Pfam" id="PF05542">
    <property type="entry name" value="DUF760"/>
    <property type="match status" value="1"/>
</dbReference>
<proteinExistence type="predicted"/>
<sequence>MSSLTLKPTFLLQSYGSSSVDNRRLCSLISFQKKKTFRKQRFTLRAQSFDSSQKNNENDSKNESKPPNGSMQKSRREILLEYVQNVQPEFMELFVKRAPQQVVDAMRQTVTNMIGTLPPQFFAITVTTVAENLAQLMYSVLMTGYMFRNAQFRLELQESLEQAALPEAQEEKVSTFWCVDFVAIFWN</sequence>
<evidence type="ECO:0000313" key="2">
    <source>
        <dbReference type="Proteomes" id="UP000189701"/>
    </source>
</evidence>
<dbReference type="RefSeq" id="XP_009794917.1">
    <property type="nucleotide sequence ID" value="XM_009796615.1"/>
</dbReference>
<dbReference type="AlphaFoldDB" id="A0A1U7XS89"/>